<feature type="signal peptide" evidence="6">
    <location>
        <begin position="1"/>
        <end position="23"/>
    </location>
</feature>
<dbReference type="Pfam" id="PF05938">
    <property type="entry name" value="Self-incomp_S1"/>
    <property type="match status" value="1"/>
</dbReference>
<keyword evidence="5 6" id="KW-0732">Signal</keyword>
<dbReference type="Proteomes" id="UP000027138">
    <property type="component" value="Unassembled WGS sequence"/>
</dbReference>
<keyword evidence="8" id="KW-1185">Reference proteome</keyword>
<evidence type="ECO:0000256" key="5">
    <source>
        <dbReference type="ARBA" id="ARBA00022729"/>
    </source>
</evidence>
<feature type="chain" id="PRO_5001639277" description="S-protein homolog" evidence="6">
    <location>
        <begin position="24"/>
        <end position="134"/>
    </location>
</feature>
<gene>
    <name evidence="7" type="ORF">JCGZ_19640</name>
</gene>
<dbReference type="GO" id="GO:0005576">
    <property type="term" value="C:extracellular region"/>
    <property type="evidence" value="ECO:0007669"/>
    <property type="project" value="UniProtKB-SubCell"/>
</dbReference>
<dbReference type="PANTHER" id="PTHR35630:SF1">
    <property type="entry name" value="LEGUMINOSIN GROUP486 SECRETED PEPTIDE"/>
    <property type="match status" value="1"/>
</dbReference>
<evidence type="ECO:0000256" key="3">
    <source>
        <dbReference type="ARBA" id="ARBA00022471"/>
    </source>
</evidence>
<comment type="similarity">
    <text evidence="2">Belongs to the plant self-incompatibility (S1) protein family.</text>
</comment>
<keyword evidence="4" id="KW-0964">Secreted</keyword>
<sequence>MRQPLKIFLGLAISSFFFATSTSIIDNHRDEATTVYIINGLPKSSETMQVRCSSKSTSPDPRSLDAGEEYNWTVKEKGMYKCYSVWREFFQVWHAFQPRRDRNYREVFWVVKEDGFYLSWNNSSWVRKAIWESE</sequence>
<dbReference type="EMBL" id="KK914813">
    <property type="protein sequence ID" value="KDP27635.1"/>
    <property type="molecule type" value="Genomic_DNA"/>
</dbReference>
<evidence type="ECO:0000256" key="6">
    <source>
        <dbReference type="SAM" id="SignalP"/>
    </source>
</evidence>
<dbReference type="PANTHER" id="PTHR35630">
    <property type="entry name" value="LEGUMINOSIN GROUP486 SECRETED PEPTIDE"/>
    <property type="match status" value="1"/>
</dbReference>
<accession>A0A067K5V7</accession>
<evidence type="ECO:0000256" key="1">
    <source>
        <dbReference type="ARBA" id="ARBA00004613"/>
    </source>
</evidence>
<dbReference type="OrthoDB" id="826549at2759"/>
<protein>
    <recommendedName>
        <fullName evidence="9">S-protein homolog</fullName>
    </recommendedName>
</protein>
<evidence type="ECO:0000313" key="7">
    <source>
        <dbReference type="EMBL" id="KDP27635.1"/>
    </source>
</evidence>
<reference evidence="7 8" key="1">
    <citation type="journal article" date="2014" name="PLoS ONE">
        <title>Global Analysis of Gene Expression Profiles in Physic Nut (Jatropha curcas L.) Seedlings Exposed to Salt Stress.</title>
        <authorList>
            <person name="Zhang L."/>
            <person name="Zhang C."/>
            <person name="Wu P."/>
            <person name="Chen Y."/>
            <person name="Li M."/>
            <person name="Jiang H."/>
            <person name="Wu G."/>
        </authorList>
    </citation>
    <scope>NUCLEOTIDE SEQUENCE [LARGE SCALE GENOMIC DNA]</scope>
    <source>
        <strain evidence="8">cv. GZQX0401</strain>
        <tissue evidence="7">Young leaves</tissue>
    </source>
</reference>
<evidence type="ECO:0000256" key="2">
    <source>
        <dbReference type="ARBA" id="ARBA00005581"/>
    </source>
</evidence>
<dbReference type="AlphaFoldDB" id="A0A067K5V7"/>
<evidence type="ECO:0000256" key="4">
    <source>
        <dbReference type="ARBA" id="ARBA00022525"/>
    </source>
</evidence>
<evidence type="ECO:0000313" key="8">
    <source>
        <dbReference type="Proteomes" id="UP000027138"/>
    </source>
</evidence>
<dbReference type="InterPro" id="IPR010264">
    <property type="entry name" value="Self-incomp_S1"/>
</dbReference>
<comment type="subcellular location">
    <subcellularLocation>
        <location evidence="1">Secreted</location>
    </subcellularLocation>
</comment>
<organism evidence="7 8">
    <name type="scientific">Jatropha curcas</name>
    <name type="common">Barbados nut</name>
    <dbReference type="NCBI Taxonomy" id="180498"/>
    <lineage>
        <taxon>Eukaryota</taxon>
        <taxon>Viridiplantae</taxon>
        <taxon>Streptophyta</taxon>
        <taxon>Embryophyta</taxon>
        <taxon>Tracheophyta</taxon>
        <taxon>Spermatophyta</taxon>
        <taxon>Magnoliopsida</taxon>
        <taxon>eudicotyledons</taxon>
        <taxon>Gunneridae</taxon>
        <taxon>Pentapetalae</taxon>
        <taxon>rosids</taxon>
        <taxon>fabids</taxon>
        <taxon>Malpighiales</taxon>
        <taxon>Euphorbiaceae</taxon>
        <taxon>Crotonoideae</taxon>
        <taxon>Jatropheae</taxon>
        <taxon>Jatropha</taxon>
    </lineage>
</organism>
<proteinExistence type="inferred from homology"/>
<name>A0A067K5V7_JATCU</name>
<dbReference type="GO" id="GO:0060320">
    <property type="term" value="P:rejection of self pollen"/>
    <property type="evidence" value="ECO:0007669"/>
    <property type="project" value="UniProtKB-KW"/>
</dbReference>
<evidence type="ECO:0008006" key="9">
    <source>
        <dbReference type="Google" id="ProtNLM"/>
    </source>
</evidence>
<keyword evidence="3" id="KW-0713">Self-incompatibility</keyword>